<comment type="catalytic activity">
    <reaction evidence="7">
        <text>(6S)-5,6,7,8-tetrahydrofolate + NADP(+) = 7,8-dihydrofolate + NADPH + H(+)</text>
        <dbReference type="Rhea" id="RHEA:15009"/>
        <dbReference type="ChEBI" id="CHEBI:15378"/>
        <dbReference type="ChEBI" id="CHEBI:57451"/>
        <dbReference type="ChEBI" id="CHEBI:57453"/>
        <dbReference type="ChEBI" id="CHEBI:57783"/>
        <dbReference type="ChEBI" id="CHEBI:58349"/>
        <dbReference type="EC" id="1.5.1.3"/>
    </reaction>
</comment>
<feature type="domain" description="DHFR" evidence="8">
    <location>
        <begin position="5"/>
        <end position="169"/>
    </location>
</feature>
<evidence type="ECO:0000256" key="1">
    <source>
        <dbReference type="ARBA" id="ARBA00004903"/>
    </source>
</evidence>
<reference evidence="9 10" key="1">
    <citation type="journal article" date="2016" name="Nat. Commun.">
        <title>Thousands of microbial genomes shed light on interconnected biogeochemical processes in an aquifer system.</title>
        <authorList>
            <person name="Anantharaman K."/>
            <person name="Brown C.T."/>
            <person name="Hug L.A."/>
            <person name="Sharon I."/>
            <person name="Castelle C.J."/>
            <person name="Probst A.J."/>
            <person name="Thomas B.C."/>
            <person name="Singh A."/>
            <person name="Wilkins M.J."/>
            <person name="Karaoz U."/>
            <person name="Brodie E.L."/>
            <person name="Williams K.H."/>
            <person name="Hubbard S.S."/>
            <person name="Banfield J.F."/>
        </authorList>
    </citation>
    <scope>NUCLEOTIDE SEQUENCE [LARGE SCALE GENOMIC DNA]</scope>
</reference>
<protein>
    <recommendedName>
        <fullName evidence="3 7">Dihydrofolate reductase</fullName>
        <ecNumber evidence="3 7">1.5.1.3</ecNumber>
    </recommendedName>
</protein>
<dbReference type="Proteomes" id="UP000178558">
    <property type="component" value="Unassembled WGS sequence"/>
</dbReference>
<dbReference type="GO" id="GO:0004146">
    <property type="term" value="F:dihydrofolate reductase activity"/>
    <property type="evidence" value="ECO:0007669"/>
    <property type="project" value="UniProtKB-EC"/>
</dbReference>
<dbReference type="PANTHER" id="PTHR48069">
    <property type="entry name" value="DIHYDROFOLATE REDUCTASE"/>
    <property type="match status" value="1"/>
</dbReference>
<dbReference type="GO" id="GO:0006730">
    <property type="term" value="P:one-carbon metabolic process"/>
    <property type="evidence" value="ECO:0007669"/>
    <property type="project" value="UniProtKB-KW"/>
</dbReference>
<comment type="function">
    <text evidence="7">Key enzyme in folate metabolism. Catalyzes an essential reaction for de novo glycine and purine synthesis, and for DNA precursor synthesis.</text>
</comment>
<evidence type="ECO:0000256" key="5">
    <source>
        <dbReference type="ARBA" id="ARBA00022857"/>
    </source>
</evidence>
<evidence type="ECO:0000256" key="7">
    <source>
        <dbReference type="PIRNR" id="PIRNR000194"/>
    </source>
</evidence>
<keyword evidence="5 7" id="KW-0521">NADP</keyword>
<dbReference type="PIRSF" id="PIRSF000194">
    <property type="entry name" value="DHFR"/>
    <property type="match status" value="1"/>
</dbReference>
<dbReference type="GO" id="GO:0005829">
    <property type="term" value="C:cytosol"/>
    <property type="evidence" value="ECO:0007669"/>
    <property type="project" value="TreeGrafter"/>
</dbReference>
<dbReference type="EC" id="1.5.1.3" evidence="3 7"/>
<evidence type="ECO:0000256" key="3">
    <source>
        <dbReference type="ARBA" id="ARBA00012856"/>
    </source>
</evidence>
<evidence type="ECO:0000256" key="2">
    <source>
        <dbReference type="ARBA" id="ARBA00009539"/>
    </source>
</evidence>
<dbReference type="InterPro" id="IPR012259">
    <property type="entry name" value="DHFR"/>
</dbReference>
<dbReference type="Gene3D" id="3.40.430.10">
    <property type="entry name" value="Dihydrofolate Reductase, subunit A"/>
    <property type="match status" value="1"/>
</dbReference>
<dbReference type="UniPathway" id="UPA00077">
    <property type="reaction ID" value="UER00158"/>
</dbReference>
<dbReference type="PROSITE" id="PS51330">
    <property type="entry name" value="DHFR_2"/>
    <property type="match status" value="1"/>
</dbReference>
<proteinExistence type="inferred from homology"/>
<evidence type="ECO:0000313" key="10">
    <source>
        <dbReference type="Proteomes" id="UP000178558"/>
    </source>
</evidence>
<dbReference type="AlphaFoldDB" id="A0A1F7J246"/>
<dbReference type="InterPro" id="IPR001796">
    <property type="entry name" value="DHFR_dom"/>
</dbReference>
<dbReference type="CDD" id="cd00209">
    <property type="entry name" value="DHFR"/>
    <property type="match status" value="1"/>
</dbReference>
<evidence type="ECO:0000259" key="8">
    <source>
        <dbReference type="PROSITE" id="PS51330"/>
    </source>
</evidence>
<organism evidence="9 10">
    <name type="scientific">Candidatus Roizmanbacteria bacterium RIFCSPLOWO2_01_FULL_40_42</name>
    <dbReference type="NCBI Taxonomy" id="1802066"/>
    <lineage>
        <taxon>Bacteria</taxon>
        <taxon>Candidatus Roizmaniibacteriota</taxon>
    </lineage>
</organism>
<keyword evidence="6 7" id="KW-0560">Oxidoreductase</keyword>
<dbReference type="GO" id="GO:0046654">
    <property type="term" value="P:tetrahydrofolate biosynthetic process"/>
    <property type="evidence" value="ECO:0007669"/>
    <property type="project" value="UniProtKB-UniPathway"/>
</dbReference>
<dbReference type="GO" id="GO:0046655">
    <property type="term" value="P:folic acid metabolic process"/>
    <property type="evidence" value="ECO:0007669"/>
    <property type="project" value="TreeGrafter"/>
</dbReference>
<keyword evidence="4 7" id="KW-0554">One-carbon metabolism</keyword>
<evidence type="ECO:0000256" key="6">
    <source>
        <dbReference type="ARBA" id="ARBA00023002"/>
    </source>
</evidence>
<dbReference type="PANTHER" id="PTHR48069:SF3">
    <property type="entry name" value="DIHYDROFOLATE REDUCTASE"/>
    <property type="match status" value="1"/>
</dbReference>
<dbReference type="GO" id="GO:0046452">
    <property type="term" value="P:dihydrofolate metabolic process"/>
    <property type="evidence" value="ECO:0007669"/>
    <property type="project" value="TreeGrafter"/>
</dbReference>
<dbReference type="InterPro" id="IPR024072">
    <property type="entry name" value="DHFR-like_dom_sf"/>
</dbReference>
<dbReference type="EMBL" id="MGAQ01000028">
    <property type="protein sequence ID" value="OGK49680.1"/>
    <property type="molecule type" value="Genomic_DNA"/>
</dbReference>
<dbReference type="GO" id="GO:0050661">
    <property type="term" value="F:NADP binding"/>
    <property type="evidence" value="ECO:0007669"/>
    <property type="project" value="InterPro"/>
</dbReference>
<dbReference type="SUPFAM" id="SSF53597">
    <property type="entry name" value="Dihydrofolate reductase-like"/>
    <property type="match status" value="1"/>
</dbReference>
<accession>A0A1F7J246</accession>
<comment type="pathway">
    <text evidence="1 7">Cofactor biosynthesis; tetrahydrofolate biosynthesis; 5,6,7,8-tetrahydrofolate from 7,8-dihydrofolate: step 1/1.</text>
</comment>
<dbReference type="PRINTS" id="PR00070">
    <property type="entry name" value="DHFR"/>
</dbReference>
<evidence type="ECO:0000256" key="4">
    <source>
        <dbReference type="ARBA" id="ARBA00022563"/>
    </source>
</evidence>
<gene>
    <name evidence="9" type="ORF">A3B50_03050</name>
</gene>
<comment type="similarity">
    <text evidence="2 7">Belongs to the dihydrofolate reductase family.</text>
</comment>
<sequence>MKKPRVSAVAALAEKSRALGKDNLLLWQIPEDLKRLRAMTMGHPLVMGRKTMDHLITVAGGALKGRTNIVVSRNKDLQSPGFVIAGSVEEALEKAKQSPGGDKEIFIFGGAQLFTLALPVTDRLYLTIVRDDPEADAFFPDYSEFTKVIEKSEEKKFEDLTYYYLTLERPAA</sequence>
<name>A0A1F7J246_9BACT</name>
<evidence type="ECO:0000313" key="9">
    <source>
        <dbReference type="EMBL" id="OGK49680.1"/>
    </source>
</evidence>
<dbReference type="Pfam" id="PF00186">
    <property type="entry name" value="DHFR_1"/>
    <property type="match status" value="1"/>
</dbReference>
<comment type="caution">
    <text evidence="9">The sequence shown here is derived from an EMBL/GenBank/DDBJ whole genome shotgun (WGS) entry which is preliminary data.</text>
</comment>